<keyword evidence="1" id="KW-1133">Transmembrane helix</keyword>
<evidence type="ECO:0000256" key="1">
    <source>
        <dbReference type="SAM" id="Phobius"/>
    </source>
</evidence>
<accession>A0ABR5S3P6</accession>
<evidence type="ECO:0000313" key="3">
    <source>
        <dbReference type="Proteomes" id="UP000078335"/>
    </source>
</evidence>
<feature type="transmembrane region" description="Helical" evidence="1">
    <location>
        <begin position="74"/>
        <end position="96"/>
    </location>
</feature>
<feature type="transmembrane region" description="Helical" evidence="1">
    <location>
        <begin position="168"/>
        <end position="187"/>
    </location>
</feature>
<keyword evidence="3" id="KW-1185">Reference proteome</keyword>
<proteinExistence type="predicted"/>
<gene>
    <name evidence="2" type="ORF">NS263_13755</name>
</gene>
<comment type="caution">
    <text evidence="2">The sequence shown here is derived from an EMBL/GenBank/DDBJ whole genome shotgun (WGS) entry which is preliminary data.</text>
</comment>
<dbReference type="EMBL" id="LDRB01000081">
    <property type="protein sequence ID" value="KTR38332.1"/>
    <property type="molecule type" value="Genomic_DNA"/>
</dbReference>
<feature type="transmembrane region" description="Helical" evidence="1">
    <location>
        <begin position="339"/>
        <end position="359"/>
    </location>
</feature>
<keyword evidence="1" id="KW-0472">Membrane</keyword>
<keyword evidence="1" id="KW-0812">Transmembrane</keyword>
<reference evidence="2 3" key="1">
    <citation type="journal article" date="2016" name="Front. Microbiol.">
        <title>Genomic Resource of Rice Seed Associated Bacteria.</title>
        <authorList>
            <person name="Midha S."/>
            <person name="Bansal K."/>
            <person name="Sharma S."/>
            <person name="Kumar N."/>
            <person name="Patil P.P."/>
            <person name="Chaudhry V."/>
            <person name="Patil P.B."/>
        </authorList>
    </citation>
    <scope>NUCLEOTIDE SEQUENCE [LARGE SCALE GENOMIC DNA]</scope>
    <source>
        <strain evidence="2 3">NS263</strain>
    </source>
</reference>
<evidence type="ECO:0008006" key="4">
    <source>
        <dbReference type="Google" id="ProtNLM"/>
    </source>
</evidence>
<feature type="transmembrane region" description="Helical" evidence="1">
    <location>
        <begin position="35"/>
        <end position="53"/>
    </location>
</feature>
<name>A0ABR5S3P6_9MICO</name>
<feature type="transmembrane region" description="Helical" evidence="1">
    <location>
        <begin position="365"/>
        <end position="384"/>
    </location>
</feature>
<feature type="transmembrane region" description="Helical" evidence="1">
    <location>
        <begin position="307"/>
        <end position="327"/>
    </location>
</feature>
<feature type="transmembrane region" description="Helical" evidence="1">
    <location>
        <begin position="273"/>
        <end position="295"/>
    </location>
</feature>
<feature type="transmembrane region" description="Helical" evidence="1">
    <location>
        <begin position="7"/>
        <end position="29"/>
    </location>
</feature>
<sequence length="395" mass="41324">MRGRTRLAAPVLAAGGTRLLQLFLLFVLIQLSSGTAQNTLVTGFALLSSFAIFTDSGGSNYLLQLDEGRLGRRVFARAMGLHVLLAVAGGAAASAITLNARGASHDAAVVTVLLALAVAQTAESTMRTARAPSLHGGRDVAYALPDLVLIGLKGPLVLVALVTGVLPVLAFVAIPSLVLGTVTYLINRRPLRRDVPVQRKLTLTILEYGVSGSLSSFYSQAPLVLGTAVLGVSMMAPLALAFRIVQPLEILPATVSQQLIPRLRRRRFAPVRVWAWFAMTGLVIAAVLALLAVGFSDAVPEPSFDLVVFLVILTSVPVKFGNYALVATAIGHGLVRSRLVAAAVVGVMTLAAVAAALVWAPSTALPAVTVASELFLLVTLSGLLHRRTETAKVIA</sequence>
<evidence type="ECO:0000313" key="2">
    <source>
        <dbReference type="EMBL" id="KTR38332.1"/>
    </source>
</evidence>
<protein>
    <recommendedName>
        <fullName evidence="4">Polysaccharide biosynthesis protein</fullName>
    </recommendedName>
</protein>
<dbReference type="Proteomes" id="UP000078335">
    <property type="component" value="Unassembled WGS sequence"/>
</dbReference>
<organism evidence="2 3">
    <name type="scientific">Curtobacterium oceanosedimentum</name>
    <dbReference type="NCBI Taxonomy" id="465820"/>
    <lineage>
        <taxon>Bacteria</taxon>
        <taxon>Bacillati</taxon>
        <taxon>Actinomycetota</taxon>
        <taxon>Actinomycetes</taxon>
        <taxon>Micrococcales</taxon>
        <taxon>Microbacteriaceae</taxon>
        <taxon>Curtobacterium</taxon>
    </lineage>
</organism>